<dbReference type="Proteomes" id="UP000609121">
    <property type="component" value="Unassembled WGS sequence"/>
</dbReference>
<dbReference type="GO" id="GO:0003677">
    <property type="term" value="F:DNA binding"/>
    <property type="evidence" value="ECO:0007669"/>
    <property type="project" value="UniProtKB-KW"/>
</dbReference>
<protein>
    <submittedName>
        <fullName evidence="5">Autoinducer binding domain-containing protein</fullName>
    </submittedName>
</protein>
<keyword evidence="1" id="KW-0805">Transcription regulation</keyword>
<dbReference type="EMBL" id="JACVXA010000005">
    <property type="protein sequence ID" value="MBE3637027.1"/>
    <property type="molecule type" value="Genomic_DNA"/>
</dbReference>
<dbReference type="InterPro" id="IPR005143">
    <property type="entry name" value="TF_LuxR_autoind-bd_dom"/>
</dbReference>
<evidence type="ECO:0000259" key="4">
    <source>
        <dbReference type="Pfam" id="PF03472"/>
    </source>
</evidence>
<dbReference type="AlphaFoldDB" id="A0A8J6YT75"/>
<accession>A0A8J6YT75</accession>
<evidence type="ECO:0000256" key="3">
    <source>
        <dbReference type="ARBA" id="ARBA00023163"/>
    </source>
</evidence>
<proteinExistence type="predicted"/>
<comment type="caution">
    <text evidence="5">The sequence shown here is derived from an EMBL/GenBank/DDBJ whole genome shotgun (WGS) entry which is preliminary data.</text>
</comment>
<keyword evidence="3" id="KW-0804">Transcription</keyword>
<evidence type="ECO:0000256" key="2">
    <source>
        <dbReference type="ARBA" id="ARBA00023125"/>
    </source>
</evidence>
<sequence>MANWVYTSLVNSIGSLRSVGEDVLAEDILRLVKSGQLERLRVLRHEDAEALAREIAEIRDPTAIAPVLQALACRFGASHATVHVITDTPSMLIDPRVVTSYPEPWITRYVERGYSAIDPVLARARSSMAGFYWDMLERDHPEVEDFFAAASRLGVGASGYTLPCRIWKDLRVAVTLSSTLDDTTFRAGLEPELSDFEFLAEALARAFAEVASEEYRADRRPPLALLQVLRAISQGIPAEEAATRQGLSPEEAERAICACYGASTLIQAAMIATRLRHLETLPFERGDIAGSPRA</sequence>
<organism evidence="5 6">
    <name type="scientific">Mangrovicoccus algicola</name>
    <dbReference type="NCBI Taxonomy" id="2771008"/>
    <lineage>
        <taxon>Bacteria</taxon>
        <taxon>Pseudomonadati</taxon>
        <taxon>Pseudomonadota</taxon>
        <taxon>Alphaproteobacteria</taxon>
        <taxon>Rhodobacterales</taxon>
        <taxon>Paracoccaceae</taxon>
        <taxon>Mangrovicoccus</taxon>
    </lineage>
</organism>
<keyword evidence="6" id="KW-1185">Reference proteome</keyword>
<evidence type="ECO:0000313" key="5">
    <source>
        <dbReference type="EMBL" id="MBE3637027.1"/>
    </source>
</evidence>
<reference evidence="5" key="1">
    <citation type="submission" date="2020-09" db="EMBL/GenBank/DDBJ databases">
        <title>A novel bacterium of genus Mangrovicoccus, isolated from South China Sea.</title>
        <authorList>
            <person name="Huang H."/>
            <person name="Mo K."/>
            <person name="Hu Y."/>
        </authorList>
    </citation>
    <scope>NUCLEOTIDE SEQUENCE</scope>
    <source>
        <strain evidence="5">HB182678</strain>
    </source>
</reference>
<dbReference type="Pfam" id="PF03472">
    <property type="entry name" value="Autoind_bind"/>
    <property type="match status" value="1"/>
</dbReference>
<dbReference type="Gene3D" id="3.30.450.80">
    <property type="entry name" value="Transcription factor LuxR-like, autoinducer-binding domain"/>
    <property type="match status" value="1"/>
</dbReference>
<dbReference type="SUPFAM" id="SSF75516">
    <property type="entry name" value="Pheromone-binding domain of LuxR-like quorum-sensing transcription factors"/>
    <property type="match status" value="1"/>
</dbReference>
<name>A0A8J6YT75_9RHOB</name>
<dbReference type="InterPro" id="IPR036693">
    <property type="entry name" value="TF_LuxR_autoind-bd_dom_sf"/>
</dbReference>
<evidence type="ECO:0000313" key="6">
    <source>
        <dbReference type="Proteomes" id="UP000609121"/>
    </source>
</evidence>
<keyword evidence="2" id="KW-0238">DNA-binding</keyword>
<gene>
    <name evidence="5" type="ORF">ICN82_02260</name>
</gene>
<feature type="domain" description="Transcription factor LuxR-like autoinducer-binding" evidence="4">
    <location>
        <begin position="67"/>
        <end position="206"/>
    </location>
</feature>
<evidence type="ECO:0000256" key="1">
    <source>
        <dbReference type="ARBA" id="ARBA00023015"/>
    </source>
</evidence>